<keyword evidence="2" id="KW-0963">Cytoplasm</keyword>
<evidence type="ECO:0000256" key="3">
    <source>
        <dbReference type="ARBA" id="ARBA00023186"/>
    </source>
</evidence>
<dbReference type="InterPro" id="IPR030482">
    <property type="entry name" value="PDRG1"/>
</dbReference>
<sequence length="102" mass="11847">MTTESSDETSRLLEYLTDIECVAEDILSSHREIIALDRQRNKTREAIRALQTVKDGQKTWMCAGKMFLKIEKKKAINILNKGHGTYEFDLTFINMRDHLKTV</sequence>
<keyword evidence="3" id="KW-0143">Chaperone</keyword>
<dbReference type="GO" id="GO:0005737">
    <property type="term" value="C:cytoplasm"/>
    <property type="evidence" value="ECO:0007669"/>
    <property type="project" value="UniProtKB-SubCell"/>
</dbReference>
<evidence type="ECO:0000313" key="4">
    <source>
        <dbReference type="EMBL" id="CEK49437.1"/>
    </source>
</evidence>
<reference evidence="4" key="1">
    <citation type="submission" date="2014-12" db="EMBL/GenBank/DDBJ databases">
        <title>Insight into the proteome of Arion vulgaris.</title>
        <authorList>
            <person name="Aradska J."/>
            <person name="Bulat T."/>
            <person name="Smidak R."/>
            <person name="Sarate P."/>
            <person name="Gangsoo J."/>
            <person name="Sialana F."/>
            <person name="Bilban M."/>
            <person name="Lubec G."/>
        </authorList>
    </citation>
    <scope>NUCLEOTIDE SEQUENCE</scope>
    <source>
        <tissue evidence="4">Skin</tissue>
    </source>
</reference>
<evidence type="ECO:0000256" key="1">
    <source>
        <dbReference type="ARBA" id="ARBA00004496"/>
    </source>
</evidence>
<proteinExistence type="predicted"/>
<organism evidence="4">
    <name type="scientific">Arion vulgaris</name>
    <dbReference type="NCBI Taxonomy" id="1028688"/>
    <lineage>
        <taxon>Eukaryota</taxon>
        <taxon>Metazoa</taxon>
        <taxon>Spiralia</taxon>
        <taxon>Lophotrochozoa</taxon>
        <taxon>Mollusca</taxon>
        <taxon>Gastropoda</taxon>
        <taxon>Heterobranchia</taxon>
        <taxon>Euthyneura</taxon>
        <taxon>Panpulmonata</taxon>
        <taxon>Eupulmonata</taxon>
        <taxon>Stylommatophora</taxon>
        <taxon>Helicina</taxon>
        <taxon>Arionoidea</taxon>
        <taxon>Arionidae</taxon>
        <taxon>Arion</taxon>
    </lineage>
</organism>
<accession>A0A0B6XZI1</accession>
<dbReference type="CDD" id="cd22860">
    <property type="entry name" value="PDRG1"/>
    <property type="match status" value="1"/>
</dbReference>
<gene>
    <name evidence="4" type="primary">ORF7750</name>
</gene>
<dbReference type="PANTHER" id="PTHR21162:SF0">
    <property type="entry name" value="P53 AND DNA DAMAGE-REGULATED PROTEIN 1"/>
    <property type="match status" value="1"/>
</dbReference>
<dbReference type="InterPro" id="IPR009053">
    <property type="entry name" value="Prefoldin"/>
</dbReference>
<dbReference type="PANTHER" id="PTHR21162">
    <property type="entry name" value="P53 AND DNA DAMAGE-REGULATED PROTEIN"/>
    <property type="match status" value="1"/>
</dbReference>
<dbReference type="AlphaFoldDB" id="A0A0B6XZI1"/>
<dbReference type="SUPFAM" id="SSF46579">
    <property type="entry name" value="Prefoldin"/>
    <property type="match status" value="1"/>
</dbReference>
<protein>
    <submittedName>
        <fullName evidence="4">Uncharacterized protein</fullName>
    </submittedName>
</protein>
<dbReference type="EMBL" id="HACG01002572">
    <property type="protein sequence ID" value="CEK49437.1"/>
    <property type="molecule type" value="Transcribed_RNA"/>
</dbReference>
<evidence type="ECO:0000256" key="2">
    <source>
        <dbReference type="ARBA" id="ARBA00022490"/>
    </source>
</evidence>
<comment type="subcellular location">
    <subcellularLocation>
        <location evidence="1">Cytoplasm</location>
    </subcellularLocation>
</comment>
<dbReference type="Gene3D" id="1.10.287.370">
    <property type="match status" value="1"/>
</dbReference>
<name>A0A0B6XZI1_9EUPU</name>